<evidence type="ECO:0000313" key="2">
    <source>
        <dbReference type="EMBL" id="KAE8301957.1"/>
    </source>
</evidence>
<dbReference type="VEuPathDB" id="GiardiaDB:GL50803_11380"/>
<dbReference type="GeneID" id="5699914"/>
<proteinExistence type="predicted"/>
<dbReference type="KEGG" id="gla:GL50803_0011380"/>
<dbReference type="AlphaFoldDB" id="A8BGZ9"/>
<evidence type="ECO:0000313" key="3">
    <source>
        <dbReference type="Proteomes" id="UP000001548"/>
    </source>
</evidence>
<feature type="compositionally biased region" description="Low complexity" evidence="1">
    <location>
        <begin position="406"/>
        <end position="434"/>
    </location>
</feature>
<protein>
    <submittedName>
        <fullName evidence="2">Uncharacterized protein</fullName>
    </submittedName>
</protein>
<sequence length="493" mass="52119">MSDSLPVHAYKTLGVPVGCEDDNLIDSTYHSSRKLPVSEHATPEERDAVVRTILLRRLSYACICSSTRRSIYHQVSKLISDLSKDPVSAKVIVAEPQISWTDDNARTNYWRIWAKTVVQGPVGFSSINKAKWFDPTILRGFLSYASVTITARLTISITAHFYKANQTALSIETMRLEKVATSAGNAILLGSSQTRADVFKSSISDISDTAVEQLAPLAGFLRCSTGTSIPKKIEVKDSQQITSSALKDAFTDDAVMDLTASLIESAGAVIGATEAEVVDSITKKYPGLTGLDLSISNVDINASIPEHHMFTSEAGSVVVLQVPVAVQGYKWDQTLRYVLVNLITGNMCGTAGVSRSKQGIGKFAALFKGKGKGKDKHKESAHEASTSGSVSKPDTTPSTQVEDQTSASLKPASEAASAPAAASSATSPPQLKTTSPPPPPPPAVVSPSKPPAPATPTTAADASKPTSDIKPAGAFFINKKILGPIDSDTSSSD</sequence>
<evidence type="ECO:0000256" key="1">
    <source>
        <dbReference type="SAM" id="MobiDB-lite"/>
    </source>
</evidence>
<organism evidence="2 3">
    <name type="scientific">Giardia intestinalis (strain ATCC 50803 / WB clone C6)</name>
    <name type="common">Giardia lamblia</name>
    <dbReference type="NCBI Taxonomy" id="184922"/>
    <lineage>
        <taxon>Eukaryota</taxon>
        <taxon>Metamonada</taxon>
        <taxon>Diplomonadida</taxon>
        <taxon>Hexamitidae</taxon>
        <taxon>Giardiinae</taxon>
        <taxon>Giardia</taxon>
    </lineage>
</organism>
<dbReference type="EMBL" id="AACB03000004">
    <property type="protein sequence ID" value="KAE8301957.1"/>
    <property type="molecule type" value="Genomic_DNA"/>
</dbReference>
<feature type="compositionally biased region" description="Pro residues" evidence="1">
    <location>
        <begin position="435"/>
        <end position="454"/>
    </location>
</feature>
<feature type="compositionally biased region" description="Low complexity" evidence="1">
    <location>
        <begin position="455"/>
        <end position="466"/>
    </location>
</feature>
<comment type="caution">
    <text evidence="2">The sequence shown here is derived from an EMBL/GenBank/DDBJ whole genome shotgun (WGS) entry which is preliminary data.</text>
</comment>
<dbReference type="OMA" id="CICSSTR"/>
<keyword evidence="3" id="KW-1185">Reference proteome</keyword>
<accession>A8BGZ9</accession>
<dbReference type="Proteomes" id="UP000001548">
    <property type="component" value="Unassembled WGS sequence"/>
</dbReference>
<dbReference type="HOGENOM" id="CLU_553714_0_0_1"/>
<gene>
    <name evidence="2" type="ORF">GL50803_0011380</name>
</gene>
<dbReference type="RefSeq" id="XP_001707019.1">
    <property type="nucleotide sequence ID" value="XM_001706967.1"/>
</dbReference>
<feature type="compositionally biased region" description="Polar residues" evidence="1">
    <location>
        <begin position="383"/>
        <end position="405"/>
    </location>
</feature>
<name>A8BGZ9_GIAIC</name>
<feature type="region of interest" description="Disordered" evidence="1">
    <location>
        <begin position="370"/>
        <end position="493"/>
    </location>
</feature>
<reference evidence="2 3" key="1">
    <citation type="journal article" date="2007" name="Science">
        <title>Genomic minimalism in the early diverging intestinal parasite Giardia lamblia.</title>
        <authorList>
            <person name="Morrison H.G."/>
            <person name="McArthur A.G."/>
            <person name="Gillin F.D."/>
            <person name="Aley S.B."/>
            <person name="Adam R.D."/>
            <person name="Olsen G.J."/>
            <person name="Best A.A."/>
            <person name="Cande W.Z."/>
            <person name="Chen F."/>
            <person name="Cipriano M.J."/>
            <person name="Davids B.J."/>
            <person name="Dawson S.C."/>
            <person name="Elmendorf H.G."/>
            <person name="Hehl A.B."/>
            <person name="Holder M.E."/>
            <person name="Huse S.M."/>
            <person name="Kim U.U."/>
            <person name="Lasek-Nesselquist E."/>
            <person name="Manning G."/>
            <person name="Nigam A."/>
            <person name="Nixon J.E."/>
            <person name="Palm D."/>
            <person name="Passamaneck N.E."/>
            <person name="Prabhu A."/>
            <person name="Reich C.I."/>
            <person name="Reiner D.S."/>
            <person name="Samuelson J."/>
            <person name="Svard S.G."/>
            <person name="Sogin M.L."/>
        </authorList>
    </citation>
    <scope>NUCLEOTIDE SEQUENCE [LARGE SCALE GENOMIC DNA]</scope>
    <source>
        <strain evidence="2 3">WB C6</strain>
    </source>
</reference>